<dbReference type="EMBL" id="CP000245">
    <property type="protein sequence ID" value="AEG94301.1"/>
    <property type="molecule type" value="Genomic_DNA"/>
</dbReference>
<keyword evidence="1" id="KW-0472">Membrane</keyword>
<dbReference type="PANTHER" id="PTHR35342">
    <property type="entry name" value="TRICARBOXYLIC TRANSPORT PROTEIN"/>
    <property type="match status" value="1"/>
</dbReference>
<evidence type="ECO:0000313" key="4">
    <source>
        <dbReference type="Proteomes" id="UP000008385"/>
    </source>
</evidence>
<feature type="transmembrane region" description="Helical" evidence="1">
    <location>
        <begin position="358"/>
        <end position="385"/>
    </location>
</feature>
<dbReference type="eggNOG" id="COG3333">
    <property type="taxonomic scope" value="Bacteria"/>
</dbReference>
<dbReference type="AlphaFoldDB" id="F5XXG6"/>
<dbReference type="Pfam" id="PF01970">
    <property type="entry name" value="TctA"/>
    <property type="match status" value="1"/>
</dbReference>
<dbReference type="STRING" id="365046.Rta_31900"/>
<evidence type="ECO:0000259" key="2">
    <source>
        <dbReference type="Pfam" id="PF01970"/>
    </source>
</evidence>
<keyword evidence="1" id="KW-1133">Transmembrane helix</keyword>
<feature type="transmembrane region" description="Helical" evidence="1">
    <location>
        <begin position="46"/>
        <end position="70"/>
    </location>
</feature>
<dbReference type="KEGG" id="rta:Rta_31900"/>
<feature type="transmembrane region" description="Helical" evidence="1">
    <location>
        <begin position="420"/>
        <end position="445"/>
    </location>
</feature>
<evidence type="ECO:0000256" key="1">
    <source>
        <dbReference type="SAM" id="Phobius"/>
    </source>
</evidence>
<name>F5XXG6_RAMTT</name>
<feature type="transmembrane region" description="Helical" evidence="1">
    <location>
        <begin position="145"/>
        <end position="163"/>
    </location>
</feature>
<accession>F5XXG6</accession>
<keyword evidence="4" id="KW-1185">Reference proteome</keyword>
<feature type="transmembrane region" description="Helical" evidence="1">
    <location>
        <begin position="21"/>
        <end position="40"/>
    </location>
</feature>
<gene>
    <name evidence="3" type="primary">tctA</name>
    <name evidence="3" type="ordered locus">Rta_31900</name>
</gene>
<protein>
    <submittedName>
        <fullName evidence="3">Candidate large integral membrane protein</fullName>
    </submittedName>
</protein>
<feature type="transmembrane region" description="Helical" evidence="1">
    <location>
        <begin position="319"/>
        <end position="337"/>
    </location>
</feature>
<dbReference type="InterPro" id="IPR002823">
    <property type="entry name" value="DUF112_TM"/>
</dbReference>
<feature type="domain" description="DUF112" evidence="2">
    <location>
        <begin position="21"/>
        <end position="442"/>
    </location>
</feature>
<feature type="transmembrane region" description="Helical" evidence="1">
    <location>
        <begin position="204"/>
        <end position="221"/>
    </location>
</feature>
<feature type="transmembrane region" description="Helical" evidence="1">
    <location>
        <begin position="170"/>
        <end position="192"/>
    </location>
</feature>
<feature type="transmembrane region" description="Helical" evidence="1">
    <location>
        <begin position="391"/>
        <end position="408"/>
    </location>
</feature>
<feature type="transmembrane region" description="Helical" evidence="1">
    <location>
        <begin position="110"/>
        <end position="133"/>
    </location>
</feature>
<reference evidence="4" key="1">
    <citation type="submission" date="2006-01" db="EMBL/GenBank/DDBJ databases">
        <title>Genome of the cyst-dividing bacterium Ramlibacter tataouinensis.</title>
        <authorList>
            <person name="Barakat M."/>
            <person name="Ortet P."/>
            <person name="De Luca G."/>
            <person name="Jourlin-Castelli C."/>
            <person name="Ansaldi M."/>
            <person name="Py B."/>
            <person name="Fichant G."/>
            <person name="Coutinho P."/>
            <person name="Voulhoux R."/>
            <person name="Bastien O."/>
            <person name="Roy S."/>
            <person name="Marechal E."/>
            <person name="Henrissat B."/>
            <person name="Quentin Y."/>
            <person name="Noirot P."/>
            <person name="Filloux A."/>
            <person name="Mejean V."/>
            <person name="DuBow M."/>
            <person name="Barras F."/>
            <person name="Heulin T."/>
        </authorList>
    </citation>
    <scope>NUCLEOTIDE SEQUENCE [LARGE SCALE GENOMIC DNA]</scope>
    <source>
        <strain evidence="4">ATCC BAA-407 / DSM 14655 / LMG 21543 / TTB310</strain>
    </source>
</reference>
<dbReference type="OrthoDB" id="9781349at2"/>
<dbReference type="PANTHER" id="PTHR35342:SF5">
    <property type="entry name" value="TRICARBOXYLIC TRANSPORT PROTEIN"/>
    <property type="match status" value="1"/>
</dbReference>
<feature type="transmembrane region" description="Helical" evidence="1">
    <location>
        <begin position="259"/>
        <end position="283"/>
    </location>
</feature>
<dbReference type="HOGENOM" id="CLU_022936_2_0_4"/>
<proteinExistence type="predicted"/>
<keyword evidence="1" id="KW-0812">Transmembrane</keyword>
<organism evidence="3 4">
    <name type="scientific">Ramlibacter tataouinensis (strain ATCC BAA-407 / DSM 14655 / LMG 21543 / TTB310)</name>
    <dbReference type="NCBI Taxonomy" id="365046"/>
    <lineage>
        <taxon>Bacteria</taxon>
        <taxon>Pseudomonadati</taxon>
        <taxon>Pseudomonadota</taxon>
        <taxon>Betaproteobacteria</taxon>
        <taxon>Burkholderiales</taxon>
        <taxon>Comamonadaceae</taxon>
        <taxon>Ramlibacter</taxon>
    </lineage>
</organism>
<reference evidence="3 4" key="2">
    <citation type="journal article" date="2011" name="PLoS ONE">
        <title>The Cyst-Dividing Bacterium Ramlibacter tataouinensis TTB310 Genome Reveals a Well-Stocked Toolbox for Adaptation to a Desert Environment.</title>
        <authorList>
            <person name="De Luca G."/>
            <person name="Barakat M."/>
            <person name="Ortet P."/>
            <person name="Fochesato S."/>
            <person name="Jourlin-Castelli C."/>
            <person name="Ansaldi M."/>
            <person name="Py B."/>
            <person name="Fichant G."/>
            <person name="Coutinho P.M."/>
            <person name="Voulhoux R."/>
            <person name="Bastien O."/>
            <person name="Marechal E."/>
            <person name="Henrissat B."/>
            <person name="Quentin Y."/>
            <person name="Noirot P."/>
            <person name="Filloux A."/>
            <person name="Mejean V."/>
            <person name="Dubow M.S."/>
            <person name="Barras F."/>
            <person name="Barbe V."/>
            <person name="Weissenbach J."/>
            <person name="Mihalcescu I."/>
            <person name="Vermeglio A."/>
            <person name="Achouak W."/>
            <person name="Heulin T."/>
        </authorList>
    </citation>
    <scope>NUCLEOTIDE SEQUENCE [LARGE SCALE GENOMIC DNA]</scope>
    <source>
        <strain evidence="4">ATCC BAA-407 / DSM 14655 / LMG 21543 / TTB310</strain>
    </source>
</reference>
<dbReference type="Proteomes" id="UP000008385">
    <property type="component" value="Chromosome"/>
</dbReference>
<sequence length="506" mass="53198">MGDLINNLSIGFGAAFTLQNLAYAFIGCLLGTLVGVLPGIGPVATIAMLLPATYALPPVAALIMLAGIYYGSQYGGSTTAILVNLPGESSSVVTVIDGYQMARQGRAGPALAAAGIGSFFAGCVGTLILAAFAPPLTEVAFKFGPAEYFSLMVLGLIGAVVLASGSLLKAVAMILLGLLIGLIGTDVNSGVARYSFDIPELTDGIGFIVIAMGVFGYGEIISNLSKPESEREVFTAKVQGLFPTKEDFKRMAPAMLRGTALGSALGILPGGGALLSAFAAYTIEKKIKLKPGEVPFGKGNIRGVAGPESANNAGAQTSFIPLLTLGIPPNAVMALMVGAMTIHNIQPGPQVMTSNPQLFWGLIVSMWIGNAMLVILNLPLIGVWIKFLTIPYRWLFPAIVLFCAIGVYSTNNNTWDIWMVAMFGVIGYTFIKLGCEPAPLLLGLILGPMMEENLRRALLLSRGDWSVFITRGLSASLLAAAALLLIIVLLPSVKRRREDVFHEEEA</sequence>
<evidence type="ECO:0000313" key="3">
    <source>
        <dbReference type="EMBL" id="AEG94301.1"/>
    </source>
</evidence>
<feature type="transmembrane region" description="Helical" evidence="1">
    <location>
        <begin position="465"/>
        <end position="490"/>
    </location>
</feature>
<dbReference type="RefSeq" id="WP_013902532.1">
    <property type="nucleotide sequence ID" value="NC_015677.1"/>
</dbReference>
<dbReference type="PATRIC" id="fig|365046.3.peg.3259"/>